<dbReference type="GO" id="GO:0005739">
    <property type="term" value="C:mitochondrion"/>
    <property type="evidence" value="ECO:0007669"/>
    <property type="project" value="TreeGrafter"/>
</dbReference>
<dbReference type="PANTHER" id="PTHR13338:SF4">
    <property type="entry name" value="NADH DEHYDROGENASE [UBIQUINONE] 1 ALPHA SUBCOMPLEX ASSEMBLY FACTOR 4"/>
    <property type="match status" value="1"/>
</dbReference>
<dbReference type="PaxDb" id="121845-A0A1S3CW97"/>
<sequence>MGNLMTTAGRFMTRKMKRYNVENRALKFIEQDKMPIAPKHPSTVEMLESITKDPKVREELIRKNTDLDENLKHVYVKSLHKPVTNDDEKERLRSRKLPQERSYVPDLKFGHTEPTVVPKGKYSLSQVIDMLTDHATDPMVHTPQVLAEKYSLDVKLVESLIMYFKMFKIERATEEDAQRVTARKIMSTFALEQIGRAEKETMFEMAFSNENTDTKGLKSPKGGAISRPVISDEGQVNRTVLPNEEEQYQEPEGDSVYKNVANKIKKKKKTGP</sequence>
<feature type="region of interest" description="Disordered" evidence="1">
    <location>
        <begin position="211"/>
        <end position="272"/>
    </location>
</feature>
<gene>
    <name evidence="3" type="primary">LOC103506460</name>
</gene>
<dbReference type="Pfam" id="PF06784">
    <property type="entry name" value="UPF0240"/>
    <property type="match status" value="1"/>
</dbReference>
<dbReference type="OMA" id="WEEVEHE"/>
<proteinExistence type="predicted"/>
<feature type="compositionally biased region" description="Acidic residues" evidence="1">
    <location>
        <begin position="243"/>
        <end position="253"/>
    </location>
</feature>
<organism evidence="2 3">
    <name type="scientific">Diaphorina citri</name>
    <name type="common">Asian citrus psyllid</name>
    <dbReference type="NCBI Taxonomy" id="121845"/>
    <lineage>
        <taxon>Eukaryota</taxon>
        <taxon>Metazoa</taxon>
        <taxon>Ecdysozoa</taxon>
        <taxon>Arthropoda</taxon>
        <taxon>Hexapoda</taxon>
        <taxon>Insecta</taxon>
        <taxon>Pterygota</taxon>
        <taxon>Neoptera</taxon>
        <taxon>Paraneoptera</taxon>
        <taxon>Hemiptera</taxon>
        <taxon>Sternorrhyncha</taxon>
        <taxon>Psylloidea</taxon>
        <taxon>Psyllidae</taxon>
        <taxon>Diaphorininae</taxon>
        <taxon>Diaphorina</taxon>
    </lineage>
</organism>
<dbReference type="STRING" id="121845.A0A1S3CW97"/>
<accession>A0A1S3CW97</accession>
<evidence type="ECO:0000313" key="3">
    <source>
        <dbReference type="RefSeq" id="XP_008469069.1"/>
    </source>
</evidence>
<dbReference type="Proteomes" id="UP000079169">
    <property type="component" value="Unplaced"/>
</dbReference>
<dbReference type="KEGG" id="dci:103506460"/>
<dbReference type="GO" id="GO:0032981">
    <property type="term" value="P:mitochondrial respiratory chain complex I assembly"/>
    <property type="evidence" value="ECO:0007669"/>
    <property type="project" value="InterPro"/>
</dbReference>
<dbReference type="RefSeq" id="XP_008469069.1">
    <property type="nucleotide sequence ID" value="XM_008470847.2"/>
</dbReference>
<dbReference type="AlphaFoldDB" id="A0A1S3CW97"/>
<evidence type="ECO:0000256" key="1">
    <source>
        <dbReference type="SAM" id="MobiDB-lite"/>
    </source>
</evidence>
<dbReference type="PANTHER" id="PTHR13338">
    <property type="entry name" value="UPF0240 PROTEIN"/>
    <property type="match status" value="1"/>
</dbReference>
<reference evidence="3" key="1">
    <citation type="submission" date="2025-08" db="UniProtKB">
        <authorList>
            <consortium name="RefSeq"/>
        </authorList>
    </citation>
    <scope>IDENTIFICATION</scope>
</reference>
<evidence type="ECO:0000313" key="2">
    <source>
        <dbReference type="Proteomes" id="UP000079169"/>
    </source>
</evidence>
<dbReference type="GeneID" id="103506460"/>
<protein>
    <submittedName>
        <fullName evidence="3">Protein NDUFAF4 homolog</fullName>
    </submittedName>
</protein>
<keyword evidence="2" id="KW-1185">Reference proteome</keyword>
<dbReference type="InterPro" id="IPR009622">
    <property type="entry name" value="NDUFAF4"/>
</dbReference>
<feature type="compositionally biased region" description="Basic residues" evidence="1">
    <location>
        <begin position="263"/>
        <end position="272"/>
    </location>
</feature>
<name>A0A1S3CW97_DIACI</name>